<dbReference type="Proteomes" id="UP001054945">
    <property type="component" value="Unassembled WGS sequence"/>
</dbReference>
<organism evidence="2 3">
    <name type="scientific">Caerostris extrusa</name>
    <name type="common">Bark spider</name>
    <name type="synonym">Caerostris bankana</name>
    <dbReference type="NCBI Taxonomy" id="172846"/>
    <lineage>
        <taxon>Eukaryota</taxon>
        <taxon>Metazoa</taxon>
        <taxon>Ecdysozoa</taxon>
        <taxon>Arthropoda</taxon>
        <taxon>Chelicerata</taxon>
        <taxon>Arachnida</taxon>
        <taxon>Araneae</taxon>
        <taxon>Araneomorphae</taxon>
        <taxon>Entelegynae</taxon>
        <taxon>Araneoidea</taxon>
        <taxon>Araneidae</taxon>
        <taxon>Caerostris</taxon>
    </lineage>
</organism>
<evidence type="ECO:0000256" key="1">
    <source>
        <dbReference type="SAM" id="MobiDB-lite"/>
    </source>
</evidence>
<dbReference type="AlphaFoldDB" id="A0AAV4TA58"/>
<dbReference type="EMBL" id="BPLR01010669">
    <property type="protein sequence ID" value="GIY40848.1"/>
    <property type="molecule type" value="Genomic_DNA"/>
</dbReference>
<keyword evidence="3" id="KW-1185">Reference proteome</keyword>
<name>A0AAV4TA58_CAEEX</name>
<comment type="caution">
    <text evidence="2">The sequence shown here is derived from an EMBL/GenBank/DDBJ whole genome shotgun (WGS) entry which is preliminary data.</text>
</comment>
<evidence type="ECO:0000313" key="2">
    <source>
        <dbReference type="EMBL" id="GIY40848.1"/>
    </source>
</evidence>
<gene>
    <name evidence="2" type="ORF">CEXT_668621</name>
</gene>
<feature type="compositionally biased region" description="Low complexity" evidence="1">
    <location>
        <begin position="65"/>
        <end position="79"/>
    </location>
</feature>
<reference evidence="2 3" key="1">
    <citation type="submission" date="2021-06" db="EMBL/GenBank/DDBJ databases">
        <title>Caerostris extrusa draft genome.</title>
        <authorList>
            <person name="Kono N."/>
            <person name="Arakawa K."/>
        </authorList>
    </citation>
    <scope>NUCLEOTIDE SEQUENCE [LARGE SCALE GENOMIC DNA]</scope>
</reference>
<accession>A0AAV4TA58</accession>
<feature type="region of interest" description="Disordered" evidence="1">
    <location>
        <begin position="34"/>
        <end position="87"/>
    </location>
</feature>
<proteinExistence type="predicted"/>
<feature type="compositionally biased region" description="Polar residues" evidence="1">
    <location>
        <begin position="34"/>
        <end position="47"/>
    </location>
</feature>
<sequence>MTNPAQLPKAFWTVLSLFQWRLCEQHFQRLSQASPGFLGSSTNQQEDSIAEATLKPFHQRSWRHSPMAAPSGGSPSQTGGTQGLDFGHKLGAWHSNAPALRKHLFVMIWQGGHEAD</sequence>
<evidence type="ECO:0000313" key="3">
    <source>
        <dbReference type="Proteomes" id="UP001054945"/>
    </source>
</evidence>
<protein>
    <submittedName>
        <fullName evidence="2">Uncharacterized protein</fullName>
    </submittedName>
</protein>